<evidence type="ECO:0000256" key="2">
    <source>
        <dbReference type="SAM" id="Phobius"/>
    </source>
</evidence>
<dbReference type="Proteomes" id="UP000041254">
    <property type="component" value="Unassembled WGS sequence"/>
</dbReference>
<evidence type="ECO:0008006" key="6">
    <source>
        <dbReference type="Google" id="ProtNLM"/>
    </source>
</evidence>
<gene>
    <name evidence="4" type="ORF">Vbra_1046</name>
</gene>
<keyword evidence="2" id="KW-0812">Transmembrane</keyword>
<proteinExistence type="predicted"/>
<name>A0A0G4H0L3_VITBC</name>
<dbReference type="InParanoid" id="A0A0G4H0L3"/>
<organism evidence="4 5">
    <name type="scientific">Vitrella brassicaformis (strain CCMP3155)</name>
    <dbReference type="NCBI Taxonomy" id="1169540"/>
    <lineage>
        <taxon>Eukaryota</taxon>
        <taxon>Sar</taxon>
        <taxon>Alveolata</taxon>
        <taxon>Colpodellida</taxon>
        <taxon>Vitrellaceae</taxon>
        <taxon>Vitrella</taxon>
    </lineage>
</organism>
<keyword evidence="2" id="KW-1133">Transmembrane helix</keyword>
<evidence type="ECO:0000313" key="4">
    <source>
        <dbReference type="EMBL" id="CEM37059.1"/>
    </source>
</evidence>
<dbReference type="PANTHER" id="PTHR33219:SF14">
    <property type="entry name" value="PROTEIN COFACTOR ASSEMBLY OF COMPLEX C SUBUNIT B CCB3, CHLOROPLASTIC-RELATED"/>
    <property type="match status" value="1"/>
</dbReference>
<evidence type="ECO:0000256" key="3">
    <source>
        <dbReference type="SAM" id="SignalP"/>
    </source>
</evidence>
<dbReference type="EMBL" id="CDMY01000928">
    <property type="protein sequence ID" value="CEM37059.1"/>
    <property type="molecule type" value="Genomic_DNA"/>
</dbReference>
<feature type="transmembrane region" description="Helical" evidence="2">
    <location>
        <begin position="131"/>
        <end position="149"/>
    </location>
</feature>
<keyword evidence="2" id="KW-0472">Membrane</keyword>
<sequence length="218" mass="23420">MQMKGAFVVFSAIMAIVLRPALCFGPPALRSPSRPPPRPSPRQHRSAAAVPPWPPAGAEYGVNDPKRRPTPPTRRERGDLSTASVILPALAVSGAALWLCPAVADAASSLADSSSVLLSAVPAWLRPTKVALDVFLLAFTLLFFFRLVMSWYPSLKLKELPWIAVIVATEPVLKPTRELVPPAFGVDISPVVWLGITSLARELLISSTGLLTMIENKG</sequence>
<dbReference type="AlphaFoldDB" id="A0A0G4H0L3"/>
<reference evidence="4 5" key="1">
    <citation type="submission" date="2014-11" db="EMBL/GenBank/DDBJ databases">
        <authorList>
            <person name="Zhu J."/>
            <person name="Qi W."/>
            <person name="Song R."/>
        </authorList>
    </citation>
    <scope>NUCLEOTIDE SEQUENCE [LARGE SCALE GENOMIC DNA]</scope>
</reference>
<protein>
    <recommendedName>
        <fullName evidence="6">YggT family protein</fullName>
    </recommendedName>
</protein>
<feature type="region of interest" description="Disordered" evidence="1">
    <location>
        <begin position="29"/>
        <end position="78"/>
    </location>
</feature>
<keyword evidence="3" id="KW-0732">Signal</keyword>
<evidence type="ECO:0000313" key="5">
    <source>
        <dbReference type="Proteomes" id="UP000041254"/>
    </source>
</evidence>
<dbReference type="PANTHER" id="PTHR33219">
    <property type="entry name" value="YLMG HOMOLOG PROTEIN 2, CHLOROPLASTIC"/>
    <property type="match status" value="1"/>
</dbReference>
<dbReference type="VEuPathDB" id="CryptoDB:Vbra_1046"/>
<dbReference type="STRING" id="1169540.A0A0G4H0L3"/>
<dbReference type="InterPro" id="IPR003425">
    <property type="entry name" value="CCB3/YggT"/>
</dbReference>
<dbReference type="Pfam" id="PF02325">
    <property type="entry name" value="CCB3_YggT"/>
    <property type="match status" value="1"/>
</dbReference>
<keyword evidence="5" id="KW-1185">Reference proteome</keyword>
<feature type="signal peptide" evidence="3">
    <location>
        <begin position="1"/>
        <end position="23"/>
    </location>
</feature>
<accession>A0A0G4H0L3</accession>
<dbReference type="GO" id="GO:0016020">
    <property type="term" value="C:membrane"/>
    <property type="evidence" value="ECO:0007669"/>
    <property type="project" value="InterPro"/>
</dbReference>
<dbReference type="OrthoDB" id="4696at2759"/>
<evidence type="ECO:0000256" key="1">
    <source>
        <dbReference type="SAM" id="MobiDB-lite"/>
    </source>
</evidence>
<feature type="chain" id="PRO_5005191425" description="YggT family protein" evidence="3">
    <location>
        <begin position="24"/>
        <end position="218"/>
    </location>
</feature>